<dbReference type="KEGG" id="bbrx:BRETT_003851"/>
<dbReference type="GO" id="GO:0034080">
    <property type="term" value="P:CENP-A containing chromatin assembly"/>
    <property type="evidence" value="ECO:0007669"/>
    <property type="project" value="InterPro"/>
</dbReference>
<gene>
    <name evidence="2" type="ORF">BRETT_003851</name>
</gene>
<dbReference type="AlphaFoldDB" id="A0A871RC58"/>
<evidence type="ECO:0000256" key="1">
    <source>
        <dbReference type="SAM" id="MobiDB-lite"/>
    </source>
</evidence>
<accession>A0A871RC58</accession>
<dbReference type="EMBL" id="CP063134">
    <property type="protein sequence ID" value="QOU19700.1"/>
    <property type="molecule type" value="Genomic_DNA"/>
</dbReference>
<dbReference type="Gene3D" id="3.10.20.720">
    <property type="match status" value="1"/>
</dbReference>
<dbReference type="OrthoDB" id="6585699at2759"/>
<protein>
    <submittedName>
        <fullName evidence="2">Uncharacterized protein</fullName>
    </submittedName>
</protein>
<dbReference type="RefSeq" id="XP_041136193.1">
    <property type="nucleotide sequence ID" value="XM_041282354.1"/>
</dbReference>
<dbReference type="Pfam" id="PF05238">
    <property type="entry name" value="CENP-N"/>
    <property type="match status" value="1"/>
</dbReference>
<evidence type="ECO:0000313" key="3">
    <source>
        <dbReference type="Proteomes" id="UP000663131"/>
    </source>
</evidence>
<proteinExistence type="predicted"/>
<sequence>MPKRSRKHQNPGILSNSYVPPLEPRVLVKELTRLSTKSLYNIVELWLALPVTQPLLTTRQKRKGKTQADIVKSAREILKMLQNTSSSKKRKLIDRIMVDFYPNGLNTLQLAQLDIQLMIEKPRLYSWVYSTAKIAKQTQSGDELKDSLQDFILSLDAQSFLDHIIKNLSNLYLTHIYISRHPELPLIIIRIQMYEYTHRKHHKRAQTITHHGKRKNPDIISRKPYYLAIPTSSPNIIHSASNEDDLASKLILQAVEITLSTSFRQVRLMKNKNPPVKTLEAMNILTGVSRHGNMLGSWAPYADGIVDIGPLGEIEDHILLNPGITGSYDGKEASERENRKTIAALRFKGTTGSAPNEKSYSGKKNKPDTVNDEDKSEDDTEKNEYASVVPLQTGEFFIQNTLKKKNNSEMPPSVRLRLFGNDIFAGLHELAVEGVIDPVKIPSWLTGEEGLNRGIISKGQFTKIE</sequence>
<dbReference type="GeneID" id="64575774"/>
<name>A0A871RC58_DEKBR</name>
<dbReference type="InterPro" id="IPR007902">
    <property type="entry name" value="Chl4/mis15/CENP-N"/>
</dbReference>
<evidence type="ECO:0000313" key="2">
    <source>
        <dbReference type="EMBL" id="QOU19700.1"/>
    </source>
</evidence>
<feature type="region of interest" description="Disordered" evidence="1">
    <location>
        <begin position="344"/>
        <end position="384"/>
    </location>
</feature>
<feature type="compositionally biased region" description="Polar residues" evidence="1">
    <location>
        <begin position="350"/>
        <end position="359"/>
    </location>
</feature>
<dbReference type="GO" id="GO:0007059">
    <property type="term" value="P:chromosome segregation"/>
    <property type="evidence" value="ECO:0007669"/>
    <property type="project" value="InterPro"/>
</dbReference>
<reference evidence="2" key="1">
    <citation type="submission" date="2020-10" db="EMBL/GenBank/DDBJ databases">
        <authorList>
            <person name="Palmer J.M."/>
        </authorList>
    </citation>
    <scope>NUCLEOTIDE SEQUENCE</scope>
    <source>
        <strain evidence="2">UCD 2041</strain>
    </source>
</reference>
<dbReference type="Proteomes" id="UP000663131">
    <property type="component" value="Chromosome 6"/>
</dbReference>
<reference evidence="2" key="2">
    <citation type="journal article" name="BMC Genomics">
        <title>New genome assemblies reveal patterns of domestication and adaptation across Brettanomyces (Dekkera) species.</title>
        <authorList>
            <person name="Roach M.J."/>
            <person name="Borneman A.R."/>
        </authorList>
    </citation>
    <scope>NUCLEOTIDE SEQUENCE</scope>
    <source>
        <strain evidence="2">UCD 2041</strain>
    </source>
</reference>
<organism evidence="2 3">
    <name type="scientific">Dekkera bruxellensis</name>
    <name type="common">Brettanomyces custersii</name>
    <dbReference type="NCBI Taxonomy" id="5007"/>
    <lineage>
        <taxon>Eukaryota</taxon>
        <taxon>Fungi</taxon>
        <taxon>Dikarya</taxon>
        <taxon>Ascomycota</taxon>
        <taxon>Saccharomycotina</taxon>
        <taxon>Pichiomycetes</taxon>
        <taxon>Pichiales</taxon>
        <taxon>Pichiaceae</taxon>
        <taxon>Brettanomyces</taxon>
    </lineage>
</organism>